<dbReference type="EMBL" id="CAJVPT010036054">
    <property type="protein sequence ID" value="CAG8713441.1"/>
    <property type="molecule type" value="Genomic_DNA"/>
</dbReference>
<proteinExistence type="predicted"/>
<comment type="caution">
    <text evidence="1">The sequence shown here is derived from an EMBL/GenBank/DDBJ whole genome shotgun (WGS) entry which is preliminary data.</text>
</comment>
<dbReference type="Proteomes" id="UP000789525">
    <property type="component" value="Unassembled WGS sequence"/>
</dbReference>
<evidence type="ECO:0000313" key="2">
    <source>
        <dbReference type="Proteomes" id="UP000789525"/>
    </source>
</evidence>
<reference evidence="1" key="1">
    <citation type="submission" date="2021-06" db="EMBL/GenBank/DDBJ databases">
        <authorList>
            <person name="Kallberg Y."/>
            <person name="Tangrot J."/>
            <person name="Rosling A."/>
        </authorList>
    </citation>
    <scope>NUCLEOTIDE SEQUENCE</scope>
    <source>
        <strain evidence="1">CL356</strain>
    </source>
</reference>
<evidence type="ECO:0000313" key="1">
    <source>
        <dbReference type="EMBL" id="CAG8713441.1"/>
    </source>
</evidence>
<gene>
    <name evidence="1" type="ORF">ACOLOM_LOCUS10790</name>
</gene>
<protein>
    <submittedName>
        <fullName evidence="1">15066_t:CDS:1</fullName>
    </submittedName>
</protein>
<organism evidence="1 2">
    <name type="scientific">Acaulospora colombiana</name>
    <dbReference type="NCBI Taxonomy" id="27376"/>
    <lineage>
        <taxon>Eukaryota</taxon>
        <taxon>Fungi</taxon>
        <taxon>Fungi incertae sedis</taxon>
        <taxon>Mucoromycota</taxon>
        <taxon>Glomeromycotina</taxon>
        <taxon>Glomeromycetes</taxon>
        <taxon>Diversisporales</taxon>
        <taxon>Acaulosporaceae</taxon>
        <taxon>Acaulospora</taxon>
    </lineage>
</organism>
<sequence length="65" mass="7653">GFGVKVKLKFTLFMKNEVISCNSYAIFVLSNEAQESVNRPHQHFIMSNEHQQAWEQGQRQQKRTK</sequence>
<feature type="non-terminal residue" evidence="1">
    <location>
        <position position="1"/>
    </location>
</feature>
<keyword evidence="2" id="KW-1185">Reference proteome</keyword>
<name>A0ACA9PJJ2_9GLOM</name>
<accession>A0ACA9PJJ2</accession>